<organism evidence="7 8">
    <name type="scientific">Asanoa siamensis</name>
    <dbReference type="NCBI Taxonomy" id="926357"/>
    <lineage>
        <taxon>Bacteria</taxon>
        <taxon>Bacillati</taxon>
        <taxon>Actinomycetota</taxon>
        <taxon>Actinomycetes</taxon>
        <taxon>Micromonosporales</taxon>
        <taxon>Micromonosporaceae</taxon>
        <taxon>Asanoa</taxon>
    </lineage>
</organism>
<evidence type="ECO:0000256" key="1">
    <source>
        <dbReference type="ARBA" id="ARBA00004141"/>
    </source>
</evidence>
<feature type="compositionally biased region" description="Gly residues" evidence="5">
    <location>
        <begin position="52"/>
        <end position="61"/>
    </location>
</feature>
<accession>A0ABQ4CLS4</accession>
<sequence length="191" mass="19485">MTGMTEPPRPPGEGPSDPNYPPNPYQPTSGQPTSGGGAYPPAGGYPPPGGGYPPQGGGYPPGGSYPPGPGYGAPAGFANSEEKTWALIAHFGGALLSFISTGTLSWVAPLVALLVKGNTSPAVRAHAVAALNFQITWAVVAVIGWATACLAIGFIIFPIAMLIQIIFGIIAGVKANEGQLYRYPLSVNVIK</sequence>
<keyword evidence="8" id="KW-1185">Reference proteome</keyword>
<evidence type="ECO:0000256" key="3">
    <source>
        <dbReference type="ARBA" id="ARBA00022989"/>
    </source>
</evidence>
<comment type="caution">
    <text evidence="7">The sequence shown here is derived from an EMBL/GenBank/DDBJ whole genome shotgun (WGS) entry which is preliminary data.</text>
</comment>
<dbReference type="InterPro" id="IPR019109">
    <property type="entry name" value="MamF_MmsF"/>
</dbReference>
<protein>
    <recommendedName>
        <fullName evidence="9">DUF4870 domain-containing protein</fullName>
    </recommendedName>
</protein>
<evidence type="ECO:0000256" key="6">
    <source>
        <dbReference type="SAM" id="Phobius"/>
    </source>
</evidence>
<evidence type="ECO:0000256" key="4">
    <source>
        <dbReference type="ARBA" id="ARBA00023136"/>
    </source>
</evidence>
<keyword evidence="4 6" id="KW-0472">Membrane</keyword>
<feature type="region of interest" description="Disordered" evidence="5">
    <location>
        <begin position="1"/>
        <end position="65"/>
    </location>
</feature>
<keyword evidence="2 6" id="KW-0812">Transmembrane</keyword>
<name>A0ABQ4CLS4_9ACTN</name>
<evidence type="ECO:0000256" key="5">
    <source>
        <dbReference type="SAM" id="MobiDB-lite"/>
    </source>
</evidence>
<keyword evidence="3 6" id="KW-1133">Transmembrane helix</keyword>
<evidence type="ECO:0008006" key="9">
    <source>
        <dbReference type="Google" id="ProtNLM"/>
    </source>
</evidence>
<gene>
    <name evidence="7" type="ORF">Asi02nite_17600</name>
</gene>
<evidence type="ECO:0000256" key="2">
    <source>
        <dbReference type="ARBA" id="ARBA00022692"/>
    </source>
</evidence>
<dbReference type="EMBL" id="BONE01000010">
    <property type="protein sequence ID" value="GIF72242.1"/>
    <property type="molecule type" value="Genomic_DNA"/>
</dbReference>
<feature type="transmembrane region" description="Helical" evidence="6">
    <location>
        <begin position="152"/>
        <end position="173"/>
    </location>
</feature>
<evidence type="ECO:0000313" key="7">
    <source>
        <dbReference type="EMBL" id="GIF72242.1"/>
    </source>
</evidence>
<feature type="transmembrane region" description="Helical" evidence="6">
    <location>
        <begin position="127"/>
        <end position="146"/>
    </location>
</feature>
<reference evidence="7 8" key="1">
    <citation type="submission" date="2021-01" db="EMBL/GenBank/DDBJ databases">
        <title>Whole genome shotgun sequence of Asanoa siamensis NBRC 107932.</title>
        <authorList>
            <person name="Komaki H."/>
            <person name="Tamura T."/>
        </authorList>
    </citation>
    <scope>NUCLEOTIDE SEQUENCE [LARGE SCALE GENOMIC DNA]</scope>
    <source>
        <strain evidence="7 8">NBRC 107932</strain>
    </source>
</reference>
<comment type="subcellular location">
    <subcellularLocation>
        <location evidence="1">Membrane</location>
        <topology evidence="1">Multi-pass membrane protein</topology>
    </subcellularLocation>
</comment>
<dbReference type="Pfam" id="PF09685">
    <property type="entry name" value="MamF_MmsF"/>
    <property type="match status" value="1"/>
</dbReference>
<evidence type="ECO:0000313" key="8">
    <source>
        <dbReference type="Proteomes" id="UP000604117"/>
    </source>
</evidence>
<feature type="transmembrane region" description="Helical" evidence="6">
    <location>
        <begin position="87"/>
        <end position="115"/>
    </location>
</feature>
<feature type="compositionally biased region" description="Pro residues" evidence="5">
    <location>
        <begin position="7"/>
        <end position="25"/>
    </location>
</feature>
<dbReference type="Proteomes" id="UP000604117">
    <property type="component" value="Unassembled WGS sequence"/>
</dbReference>
<proteinExistence type="predicted"/>